<dbReference type="AlphaFoldDB" id="W9IQJ3"/>
<evidence type="ECO:0000313" key="2">
    <source>
        <dbReference type="Proteomes" id="UP000030753"/>
    </source>
</evidence>
<organism evidence="1 2">
    <name type="scientific">Fusarium oxysporum NRRL 32931</name>
    <dbReference type="NCBI Taxonomy" id="660029"/>
    <lineage>
        <taxon>Eukaryota</taxon>
        <taxon>Fungi</taxon>
        <taxon>Dikarya</taxon>
        <taxon>Ascomycota</taxon>
        <taxon>Pezizomycotina</taxon>
        <taxon>Sordariomycetes</taxon>
        <taxon>Hypocreomycetidae</taxon>
        <taxon>Hypocreales</taxon>
        <taxon>Nectriaceae</taxon>
        <taxon>Fusarium</taxon>
        <taxon>Fusarium oxysporum species complex</taxon>
    </lineage>
</organism>
<dbReference type="EMBL" id="JH717842">
    <property type="protein sequence ID" value="EWY94806.1"/>
    <property type="molecule type" value="Genomic_DNA"/>
</dbReference>
<name>W9IQJ3_FUSOX</name>
<reference evidence="1 2" key="1">
    <citation type="submission" date="2011-06" db="EMBL/GenBank/DDBJ databases">
        <title>The Genome Sequence of Fusarium oxysporum FOSC 3-a.</title>
        <authorList>
            <consortium name="The Broad Institute Genome Sequencing Platform"/>
            <person name="Ma L.-J."/>
            <person name="Gale L.R."/>
            <person name="Schwartz D.C."/>
            <person name="Zhou S."/>
            <person name="Corby-Kistler H."/>
            <person name="Young S.K."/>
            <person name="Zeng Q."/>
            <person name="Gargeya S."/>
            <person name="Fitzgerald M."/>
            <person name="Haas B."/>
            <person name="Abouelleil A."/>
            <person name="Alvarado L."/>
            <person name="Arachchi H.M."/>
            <person name="Berlin A."/>
            <person name="Brown A."/>
            <person name="Chapman S.B."/>
            <person name="Chen Z."/>
            <person name="Dunbar C."/>
            <person name="Freedman E."/>
            <person name="Gearin G."/>
            <person name="Gellesch M."/>
            <person name="Goldberg J."/>
            <person name="Griggs A."/>
            <person name="Gujja S."/>
            <person name="Heiman D."/>
            <person name="Howarth C."/>
            <person name="Larson L."/>
            <person name="Lui A."/>
            <person name="MacDonald P.J.P."/>
            <person name="Mehta T."/>
            <person name="Montmayeur A."/>
            <person name="Murphy C."/>
            <person name="Neiman D."/>
            <person name="Pearson M."/>
            <person name="Priest M."/>
            <person name="Roberts A."/>
            <person name="Saif S."/>
            <person name="Shea T."/>
            <person name="Shenoy N."/>
            <person name="Sisk P."/>
            <person name="Stolte C."/>
            <person name="Sykes S."/>
            <person name="Wortman J."/>
            <person name="Nusbaum C."/>
            <person name="Birren B."/>
        </authorList>
    </citation>
    <scope>NUCLEOTIDE SEQUENCE [LARGE SCALE GENOMIC DNA]</scope>
    <source>
        <strain evidence="2">FOSC 3-a</strain>
    </source>
</reference>
<proteinExistence type="predicted"/>
<gene>
    <name evidence="1" type="ORF">FOYG_07362</name>
</gene>
<evidence type="ECO:0000313" key="1">
    <source>
        <dbReference type="EMBL" id="EWY94806.1"/>
    </source>
</evidence>
<accession>W9IQJ3</accession>
<protein>
    <submittedName>
        <fullName evidence="1">Uncharacterized protein</fullName>
    </submittedName>
</protein>
<dbReference type="Proteomes" id="UP000030753">
    <property type="component" value="Unassembled WGS sequence"/>
</dbReference>
<sequence length="160" mass="18145">MRPSGKANHDAEFYEHTLISIDSRQQQSMDLWLVGSRSCQLLIPILLDIHASIWLVAGLMRSKAITCKSTSKLVQRQDIQCRDAWFVTECVLSGFDPPSVRIRSALPRLVNSLTASIIPHPGIRQAKSGWMRKYQLMVSNRQRLGKYLILLPCSSHRCLS</sequence>
<dbReference type="HOGENOM" id="CLU_1652216_0_0_1"/>